<accession>S8EA59</accession>
<evidence type="ECO:0000313" key="5">
    <source>
        <dbReference type="EMBL" id="EPS69337.1"/>
    </source>
</evidence>
<dbReference type="EMBL" id="AUSU01002168">
    <property type="protein sequence ID" value="EPS69337.1"/>
    <property type="molecule type" value="Genomic_DNA"/>
</dbReference>
<name>S8EA59_9LAMI</name>
<dbReference type="SUPFAM" id="SSF53335">
    <property type="entry name" value="S-adenosyl-L-methionine-dependent methyltransferases"/>
    <property type="match status" value="1"/>
</dbReference>
<evidence type="ECO:0000259" key="4">
    <source>
        <dbReference type="Pfam" id="PF00891"/>
    </source>
</evidence>
<evidence type="ECO:0000256" key="1">
    <source>
        <dbReference type="ARBA" id="ARBA00022603"/>
    </source>
</evidence>
<comment type="caution">
    <text evidence="5">The sequence shown here is derived from an EMBL/GenBank/DDBJ whole genome shotgun (WGS) entry which is preliminary data.</text>
</comment>
<dbReference type="OrthoDB" id="1606438at2759"/>
<sequence>FLQWILHDWGDEDCKKILKKCYEGIPENGKVMVVEYILPDTIDNSLATQNVVDTDLIMLARFMRGKERTEEEFRTLGLASGFNHFKKVCSAYNLLWVMELTK</sequence>
<evidence type="ECO:0000256" key="3">
    <source>
        <dbReference type="ARBA" id="ARBA00022691"/>
    </source>
</evidence>
<dbReference type="PROSITE" id="PS51683">
    <property type="entry name" value="SAM_OMT_II"/>
    <property type="match status" value="1"/>
</dbReference>
<gene>
    <name evidence="5" type="ORF">M569_05429</name>
</gene>
<proteinExistence type="predicted"/>
<dbReference type="InterPro" id="IPR029063">
    <property type="entry name" value="SAM-dependent_MTases_sf"/>
</dbReference>
<keyword evidence="3" id="KW-0949">S-adenosyl-L-methionine</keyword>
<evidence type="ECO:0000313" key="6">
    <source>
        <dbReference type="Proteomes" id="UP000015453"/>
    </source>
</evidence>
<dbReference type="InterPro" id="IPR016461">
    <property type="entry name" value="COMT-like"/>
</dbReference>
<dbReference type="Proteomes" id="UP000015453">
    <property type="component" value="Unassembled WGS sequence"/>
</dbReference>
<feature type="domain" description="O-methyltransferase C-terminal" evidence="4">
    <location>
        <begin position="1"/>
        <end position="82"/>
    </location>
</feature>
<dbReference type="GO" id="GO:0032259">
    <property type="term" value="P:methylation"/>
    <property type="evidence" value="ECO:0007669"/>
    <property type="project" value="UniProtKB-KW"/>
</dbReference>
<dbReference type="GO" id="GO:0008171">
    <property type="term" value="F:O-methyltransferase activity"/>
    <property type="evidence" value="ECO:0007669"/>
    <property type="project" value="InterPro"/>
</dbReference>
<keyword evidence="2" id="KW-0808">Transferase</keyword>
<keyword evidence="6" id="KW-1185">Reference proteome</keyword>
<dbReference type="InterPro" id="IPR001077">
    <property type="entry name" value="COMT_C"/>
</dbReference>
<evidence type="ECO:0000256" key="2">
    <source>
        <dbReference type="ARBA" id="ARBA00022679"/>
    </source>
</evidence>
<organism evidence="5 6">
    <name type="scientific">Genlisea aurea</name>
    <dbReference type="NCBI Taxonomy" id="192259"/>
    <lineage>
        <taxon>Eukaryota</taxon>
        <taxon>Viridiplantae</taxon>
        <taxon>Streptophyta</taxon>
        <taxon>Embryophyta</taxon>
        <taxon>Tracheophyta</taxon>
        <taxon>Spermatophyta</taxon>
        <taxon>Magnoliopsida</taxon>
        <taxon>eudicotyledons</taxon>
        <taxon>Gunneridae</taxon>
        <taxon>Pentapetalae</taxon>
        <taxon>asterids</taxon>
        <taxon>lamiids</taxon>
        <taxon>Lamiales</taxon>
        <taxon>Lentibulariaceae</taxon>
        <taxon>Genlisea</taxon>
    </lineage>
</organism>
<reference evidence="5 6" key="1">
    <citation type="journal article" date="2013" name="BMC Genomics">
        <title>The miniature genome of a carnivorous plant Genlisea aurea contains a low number of genes and short non-coding sequences.</title>
        <authorList>
            <person name="Leushkin E.V."/>
            <person name="Sutormin R.A."/>
            <person name="Nabieva E.R."/>
            <person name="Penin A.A."/>
            <person name="Kondrashov A.S."/>
            <person name="Logacheva M.D."/>
        </authorList>
    </citation>
    <scope>NUCLEOTIDE SEQUENCE [LARGE SCALE GENOMIC DNA]</scope>
</reference>
<dbReference type="PANTHER" id="PTHR11746">
    <property type="entry name" value="O-METHYLTRANSFERASE"/>
    <property type="match status" value="1"/>
</dbReference>
<keyword evidence="1" id="KW-0489">Methyltransferase</keyword>
<protein>
    <recommendedName>
        <fullName evidence="4">O-methyltransferase C-terminal domain-containing protein</fullName>
    </recommendedName>
</protein>
<dbReference type="Pfam" id="PF00891">
    <property type="entry name" value="Methyltransf_2"/>
    <property type="match status" value="1"/>
</dbReference>
<dbReference type="AlphaFoldDB" id="S8EA59"/>
<dbReference type="Gene3D" id="3.40.50.150">
    <property type="entry name" value="Vaccinia Virus protein VP39"/>
    <property type="match status" value="1"/>
</dbReference>
<feature type="non-terminal residue" evidence="5">
    <location>
        <position position="1"/>
    </location>
</feature>